<feature type="modified residue" description="4-aspartylphosphate" evidence="2">
    <location>
        <position position="52"/>
    </location>
</feature>
<dbReference type="EMBL" id="CP039247">
    <property type="protein sequence ID" value="QCB29048.1"/>
    <property type="molecule type" value="Genomic_DNA"/>
</dbReference>
<feature type="domain" description="OmpR/PhoB-type" evidence="5">
    <location>
        <begin position="130"/>
        <end position="224"/>
    </location>
</feature>
<dbReference type="OrthoDB" id="5242569at2"/>
<dbReference type="InterPro" id="IPR001867">
    <property type="entry name" value="OmpR/PhoB-type_DNA-bd"/>
</dbReference>
<dbReference type="GO" id="GO:0006355">
    <property type="term" value="P:regulation of DNA-templated transcription"/>
    <property type="evidence" value="ECO:0007669"/>
    <property type="project" value="InterPro"/>
</dbReference>
<dbReference type="Proteomes" id="UP000296352">
    <property type="component" value="Chromosome"/>
</dbReference>
<evidence type="ECO:0000256" key="1">
    <source>
        <dbReference type="ARBA" id="ARBA00023125"/>
    </source>
</evidence>
<dbReference type="AlphaFoldDB" id="A0A4V1CER7"/>
<evidence type="ECO:0000256" key="2">
    <source>
        <dbReference type="PROSITE-ProRule" id="PRU00169"/>
    </source>
</evidence>
<dbReference type="CDD" id="cd00383">
    <property type="entry name" value="trans_reg_C"/>
    <property type="match status" value="1"/>
</dbReference>
<sequence>MPRILIAEDDRGISDFISRGLRGEGYECDVVEAGPNAFAAARSGDYDLVILDLGLPHMDGADVLEQLRALGVRIPIIVLTARTNIEDRVRSLEGGADDYMPKPFQFAELAARVRLRLPRPGTGSANEEDSMALTHGDMTLDLRAQRVQLGGKWKDLSRRETALLEAFLRHPNEVLSRAQLLEMVWEIGFDPGSNVVDVYVRTLRKKVGSQRIETVRGSGYRLAPADE</sequence>
<evidence type="ECO:0000313" key="6">
    <source>
        <dbReference type="EMBL" id="QCB29048.1"/>
    </source>
</evidence>
<dbReference type="InterPro" id="IPR011006">
    <property type="entry name" value="CheY-like_superfamily"/>
</dbReference>
<reference evidence="6 7" key="1">
    <citation type="submission" date="2019-04" db="EMBL/GenBank/DDBJ databases">
        <title>Corynebacterium endometrii sp. nov., isolated from the uterus of a cow with endometritis.</title>
        <authorList>
            <person name="Ballas P."/>
            <person name="Ruckert C."/>
            <person name="Wagener K."/>
            <person name="Drillich M."/>
            <person name="Kaempfer P."/>
            <person name="Busse H.-J."/>
            <person name="Ehling-Schulz M."/>
        </authorList>
    </citation>
    <scope>NUCLEOTIDE SEQUENCE [LARGE SCALE GENOMIC DNA]</scope>
    <source>
        <strain evidence="6 7">LMM-1653</strain>
    </source>
</reference>
<dbReference type="PANTHER" id="PTHR48111">
    <property type="entry name" value="REGULATOR OF RPOS"/>
    <property type="match status" value="1"/>
</dbReference>
<dbReference type="GO" id="GO:0032993">
    <property type="term" value="C:protein-DNA complex"/>
    <property type="evidence" value="ECO:0007669"/>
    <property type="project" value="TreeGrafter"/>
</dbReference>
<dbReference type="PANTHER" id="PTHR48111:SF38">
    <property type="entry name" value="TWO-COMPONENT RESPONSE REGULATOR"/>
    <property type="match status" value="1"/>
</dbReference>
<proteinExistence type="predicted"/>
<dbReference type="GO" id="GO:0000156">
    <property type="term" value="F:phosphorelay response regulator activity"/>
    <property type="evidence" value="ECO:0007669"/>
    <property type="project" value="TreeGrafter"/>
</dbReference>
<keyword evidence="7" id="KW-1185">Reference proteome</keyword>
<dbReference type="Gene3D" id="3.40.50.2300">
    <property type="match status" value="1"/>
</dbReference>
<dbReference type="Gene3D" id="6.10.250.690">
    <property type="match status" value="1"/>
</dbReference>
<feature type="domain" description="Response regulatory" evidence="4">
    <location>
        <begin position="3"/>
        <end position="117"/>
    </location>
</feature>
<dbReference type="GO" id="GO:0000976">
    <property type="term" value="F:transcription cis-regulatory region binding"/>
    <property type="evidence" value="ECO:0007669"/>
    <property type="project" value="TreeGrafter"/>
</dbReference>
<dbReference type="Pfam" id="PF00072">
    <property type="entry name" value="Response_reg"/>
    <property type="match status" value="1"/>
</dbReference>
<accession>A0A4V1CER7</accession>
<evidence type="ECO:0000313" key="7">
    <source>
        <dbReference type="Proteomes" id="UP000296352"/>
    </source>
</evidence>
<gene>
    <name evidence="6" type="primary">cusR</name>
    <name evidence="6" type="ORF">CENDO_08900</name>
</gene>
<evidence type="ECO:0000256" key="3">
    <source>
        <dbReference type="PROSITE-ProRule" id="PRU01091"/>
    </source>
</evidence>
<keyword evidence="2" id="KW-0597">Phosphoprotein</keyword>
<dbReference type="SUPFAM" id="SSF52172">
    <property type="entry name" value="CheY-like"/>
    <property type="match status" value="1"/>
</dbReference>
<dbReference type="CDD" id="cd17624">
    <property type="entry name" value="REC_OmpR_PmrA-like"/>
    <property type="match status" value="1"/>
</dbReference>
<dbReference type="PROSITE" id="PS50110">
    <property type="entry name" value="RESPONSE_REGULATORY"/>
    <property type="match status" value="1"/>
</dbReference>
<dbReference type="KEGG" id="cee:CENDO_08900"/>
<dbReference type="InterPro" id="IPR001789">
    <property type="entry name" value="Sig_transdc_resp-reg_receiver"/>
</dbReference>
<dbReference type="GO" id="GO:0005829">
    <property type="term" value="C:cytosol"/>
    <property type="evidence" value="ECO:0007669"/>
    <property type="project" value="TreeGrafter"/>
</dbReference>
<keyword evidence="1 3" id="KW-0238">DNA-binding</keyword>
<dbReference type="SMART" id="SM00448">
    <property type="entry name" value="REC"/>
    <property type="match status" value="1"/>
</dbReference>
<evidence type="ECO:0000259" key="4">
    <source>
        <dbReference type="PROSITE" id="PS50110"/>
    </source>
</evidence>
<name>A0A4V1CER7_9CORY</name>
<dbReference type="Pfam" id="PF00486">
    <property type="entry name" value="Trans_reg_C"/>
    <property type="match status" value="1"/>
</dbReference>
<feature type="DNA-binding region" description="OmpR/PhoB-type" evidence="3">
    <location>
        <begin position="130"/>
        <end position="224"/>
    </location>
</feature>
<dbReference type="InterPro" id="IPR039420">
    <property type="entry name" value="WalR-like"/>
</dbReference>
<organism evidence="6 7">
    <name type="scientific">Corynebacterium endometrii</name>
    <dbReference type="NCBI Taxonomy" id="2488819"/>
    <lineage>
        <taxon>Bacteria</taxon>
        <taxon>Bacillati</taxon>
        <taxon>Actinomycetota</taxon>
        <taxon>Actinomycetes</taxon>
        <taxon>Mycobacteriales</taxon>
        <taxon>Corynebacteriaceae</taxon>
        <taxon>Corynebacterium</taxon>
    </lineage>
</organism>
<protein>
    <submittedName>
        <fullName evidence="6">Transcriptional regulatory protein CusR</fullName>
    </submittedName>
</protein>
<dbReference type="PROSITE" id="PS51755">
    <property type="entry name" value="OMPR_PHOB"/>
    <property type="match status" value="1"/>
</dbReference>
<dbReference type="Gene3D" id="1.10.10.10">
    <property type="entry name" value="Winged helix-like DNA-binding domain superfamily/Winged helix DNA-binding domain"/>
    <property type="match status" value="1"/>
</dbReference>
<dbReference type="SMART" id="SM00862">
    <property type="entry name" value="Trans_reg_C"/>
    <property type="match status" value="1"/>
</dbReference>
<evidence type="ECO:0000259" key="5">
    <source>
        <dbReference type="PROSITE" id="PS51755"/>
    </source>
</evidence>
<dbReference type="RefSeq" id="WP_136141697.1">
    <property type="nucleotide sequence ID" value="NZ_CP039247.1"/>
</dbReference>
<dbReference type="InterPro" id="IPR036388">
    <property type="entry name" value="WH-like_DNA-bd_sf"/>
</dbReference>